<evidence type="ECO:0000256" key="1">
    <source>
        <dbReference type="SAM" id="SignalP"/>
    </source>
</evidence>
<gene>
    <name evidence="2" type="ORF">CNF02_09580</name>
</gene>
<feature type="chain" id="PRO_5013286446" evidence="1">
    <location>
        <begin position="25"/>
        <end position="283"/>
    </location>
</feature>
<feature type="signal peptide" evidence="1">
    <location>
        <begin position="1"/>
        <end position="24"/>
    </location>
</feature>
<reference evidence="2 3" key="1">
    <citation type="submission" date="2017-08" db="EMBL/GenBank/DDBJ databases">
        <title>Fine stratification of microbial communities through a metagenomic profile of the photic zone.</title>
        <authorList>
            <person name="Haro-Moreno J.M."/>
            <person name="Lopez-Perez M."/>
            <person name="De La Torre J."/>
            <person name="Picazo A."/>
            <person name="Camacho A."/>
            <person name="Rodriguez-Valera F."/>
        </authorList>
    </citation>
    <scope>NUCLEOTIDE SEQUENCE [LARGE SCALE GENOMIC DNA]</scope>
    <source>
        <strain evidence="2">MED-G28</strain>
    </source>
</reference>
<accession>A0A2A5W9N9</accession>
<dbReference type="AlphaFoldDB" id="A0A2A5W9N9"/>
<evidence type="ECO:0000313" key="2">
    <source>
        <dbReference type="EMBL" id="PDH33190.1"/>
    </source>
</evidence>
<evidence type="ECO:0000313" key="3">
    <source>
        <dbReference type="Proteomes" id="UP000219329"/>
    </source>
</evidence>
<proteinExistence type="predicted"/>
<dbReference type="EMBL" id="NTJZ01000010">
    <property type="protein sequence ID" value="PDH33190.1"/>
    <property type="molecule type" value="Genomic_DNA"/>
</dbReference>
<name>A0A2A5W9N9_9GAMM</name>
<dbReference type="Proteomes" id="UP000219329">
    <property type="component" value="Unassembled WGS sequence"/>
</dbReference>
<protein>
    <submittedName>
        <fullName evidence="2">Uncharacterized protein</fullName>
    </submittedName>
</protein>
<sequence>MQKRVIIQSLQLLCLTFLMGAAYAQQIDLSNQTWSTEVIRKSGQAVIPLYDGWYPNEDGSKTICFGYFNMNSEQALDIPLGDENYLETDYPGLDLSTANIPTHFDPLPPRYRHVFCAFTVNVPAGFNTNHRITWHLSSNRFSLDVPGKVLPPYVLDEPQSLGRGDLAPLVKLERDEAGSRGRTGVHARKTLNTSVGEAVSLRAWIEHPDEVVWVGWSHHSGSGNVAFDNKEYEIQTNDGLASVQARFTKPGDYVIRMQTIDSIAAFEFYCCHTNAYFNVNVSN</sequence>
<keyword evidence="1" id="KW-0732">Signal</keyword>
<organism evidence="2 3">
    <name type="scientific">OM182 bacterium MED-G28</name>
    <dbReference type="NCBI Taxonomy" id="1986256"/>
    <lineage>
        <taxon>Bacteria</taxon>
        <taxon>Pseudomonadati</taxon>
        <taxon>Pseudomonadota</taxon>
        <taxon>Gammaproteobacteria</taxon>
        <taxon>OMG group</taxon>
        <taxon>OM182 clade</taxon>
    </lineage>
</organism>
<comment type="caution">
    <text evidence="2">The sequence shown here is derived from an EMBL/GenBank/DDBJ whole genome shotgun (WGS) entry which is preliminary data.</text>
</comment>